<feature type="compositionally biased region" description="Acidic residues" evidence="8">
    <location>
        <begin position="1510"/>
        <end position="1523"/>
    </location>
</feature>
<evidence type="ECO:0000313" key="11">
    <source>
        <dbReference type="EMBL" id="GFG33708.1"/>
    </source>
</evidence>
<dbReference type="Pfam" id="PF00665">
    <property type="entry name" value="rve"/>
    <property type="match status" value="1"/>
</dbReference>
<dbReference type="GO" id="GO:0004519">
    <property type="term" value="F:endonuclease activity"/>
    <property type="evidence" value="ECO:0007669"/>
    <property type="project" value="UniProtKB-KW"/>
</dbReference>
<feature type="region of interest" description="Disordered" evidence="8">
    <location>
        <begin position="1465"/>
        <end position="1566"/>
    </location>
</feature>
<feature type="domain" description="Integrase catalytic" evidence="10">
    <location>
        <begin position="1165"/>
        <end position="1324"/>
    </location>
</feature>
<dbReference type="Gene3D" id="1.10.340.70">
    <property type="match status" value="1"/>
</dbReference>
<feature type="compositionally biased region" description="Low complexity" evidence="8">
    <location>
        <begin position="1533"/>
        <end position="1548"/>
    </location>
</feature>
<dbReference type="SUPFAM" id="SSF53098">
    <property type="entry name" value="Ribonuclease H-like"/>
    <property type="match status" value="1"/>
</dbReference>
<sequence length="2287" mass="259571">MKDVTLVAGIKDWTGDSKGKTVHEFFAHIDTYAKVSNWSEEEKALIAKAKLQGIALQYVQGREILANDLCPYAVLREHLTERFSEKLPAQYHYTRLQDATQEKGESVEEFADRCRRLCQKTVRIQVRFRMPGNLDEAVQVAITVSNAERMRQPDTKRVFSAKREGSSQGVEVEGQPHQFLVDSGASISLVKPGVSQAEVFPTDMAARGITGTKLKAIGNQIIEVKLGKRVYKHEFLVTPLDVEYSGVLGVDLLRLMEAKVDLCTGGLIIGRRRYELTGLECPDRDSSQVTVTKPVDSEGRERLGLITPEMTARDVLPTGNLLGAGRPESLVRGELNPDSPVIREQSNNTCNILASQLAILPPRSRVVLMGRIVRNKEDKNLPETVLVEPVQVSNPCVYVARALSDVFVKNGLQFQRVKDVTVRDTVVENGQGDHELNGTPRETGQIQAVSIPRSRNYKKDSEDRSSCYCMIELINTGVDTVEIGKNVKLGEGEPLESCEDSVLVGQVTTSEVEASESSEASVNIKRRVIEESSLDSLSSAVEHKIGHLESTERDVLMPVINEYMDLFQYERSGLLPCTNKGFHEIKTGDAAPIKKNPYKVPFALRDEMRKQLDEMLQRGVITPAFSEWAAPVILVKKKSPDNKPRFRFCTDFRGLNAVTKVPVYPIPDIKGNLSLMAGSQYFTLLDIESAYWHIPIQPDDKDKTGFITPFGSFRYERLAYGLAGAPSTFQKIMDATLMGLKDIYALVYLDDILIFSDTIQEHARRMRMVFERIREANFKLNLGKCTFAAREVTYLGHVVNASGVTPDMNKVAVIKKFPLPRNVRDVRAFLGLAGYYRSFIKDFAALSKPLTLLTKKDTKFHWSESQHASFEALKEALTSTSVLAHPEFNKPFILSCDASNYAISAILSQEYNGKERPLSFASRILNPHEINYSVTEKELLAVVFGVRIHRCFLYGRRFKIITDHAALKWLITVKNHQCARLNRWVLKLSEYDFEIQHRPGSKHVNADVLSRYVAAAVRKSEVQKNGTDEGEGAEVNVSLTRELIGQAQNNDEFCQKIRDALHKGERLSYFLDRDQFLYYGTTEEGNVGNFRIVVPASLQEQIIRQYHDPVFAGHQGVKRTQNRLKIHYFWPTLAKDVEGYIQKCESCAKMKGGRTPVAPLGELPETTEPMQITSIDICGPYPVTSRGNRYLLTFIDHFSRYPEAIAIPSQDTETVARALVTQVFTRHGCPQVLSSDRGTNFMSVLFQEMCKVLQIKRINSTAFNPKMQGKVEKFHAGLNQTMSHYVNKYGNNWDDFMDYALMVQRAMPHTITKYSPFYLLHGREMRLPNTDDLSARVDDSVKIPKLGDSVEMHARTLAERLKEAYEIVREYNKLGREKQKAQYDKNTKLVIFPVGDYVYIKEMAVGPGKSKKFRDRWRGPYLVTQRLSDWNYQIQIKPGKDVIVNVNRMKKCHNPPVRKKITKSLARDTVARDRKEKSTSVDEETPCLPGRYIYRPLRDDVPQNSTEIGDITEDESDEPDDTDHDPNWLPRTQNQGQGSDDNQQSSDQPRYNLRSTDTQTPEVANPVDQTETDASIDEPQVPTPAIPVAETAEESEQRPPYPYSLRRLPGIVAGLRQTPDLDKGLVYLYQHDLLVTGNFWNILVNLDLNWYRAKLDMIETFVKQIDFYRIHPRLVNREHYVNWREITYVNTILAQLNLELKDLERLLPSTRTKRGLLDLGGQALKFLFGTATNAELQTLHQAVEEIKNHQFAMVHSVANQLTYMKEFDDDIKQNARDISLLARTLKSLVYDVLNLNGTVSHIEGEIDNRLEGMMNITQVTRELEFFCLQLEQEFVKIQEGLDVTSTGKLSTVLLPPHNLSQILQQVALKLPIDVSLLAGTNLEDMFVYYEVAKVHAYTTSTEIRLLIRIPLRGTDRVMNLYRTEPLPVYEPLLGRFVQIIPETRYMAVTESRQYYSLLTSADFQNCQQGMFTICEAEFPLYHKATPSCLGALYFGKHDLAHEHCNKVILRKDFKPVWIRQKGIPNFWIYSLPMPTKVTKTCKNKGVTKTSDEEIRGTGILYEEENCQVFSERFLLLSTASGNTNFTLTRRQVVVPELPNLLTADEAEMIKGHHDEADGTLRSLDTIMGRRLAVEHQQEVNLRDLLQDIQHHQNETNHHTWIVVGIVVPLLLITVYLTSKYWLQPLLSCSSQFLERRPRRQSLPPQPLRRRQKACILSVIDEGNMSIETDQVITHNPAAEDPVPSTTTPLMQRHLAGMGDLSTKDGEGTASMIHSTGVRYSQPGRFQL</sequence>
<dbReference type="InterPro" id="IPR041373">
    <property type="entry name" value="RT_RNaseH"/>
</dbReference>
<dbReference type="GO" id="GO:0015074">
    <property type="term" value="P:DNA integration"/>
    <property type="evidence" value="ECO:0007669"/>
    <property type="project" value="InterPro"/>
</dbReference>
<dbReference type="Gene3D" id="3.10.10.10">
    <property type="entry name" value="HIV Type 1 Reverse Transcriptase, subunit A, domain 1"/>
    <property type="match status" value="1"/>
</dbReference>
<dbReference type="Pfam" id="PF22938">
    <property type="entry name" value="Integrase_p58_C"/>
    <property type="match status" value="1"/>
</dbReference>
<dbReference type="GO" id="GO:0003964">
    <property type="term" value="F:RNA-directed DNA polymerase activity"/>
    <property type="evidence" value="ECO:0007669"/>
    <property type="project" value="UniProtKB-KW"/>
</dbReference>
<keyword evidence="7" id="KW-0695">RNA-directed DNA polymerase</keyword>
<dbReference type="PROSITE" id="PS50994">
    <property type="entry name" value="INTEGRASE"/>
    <property type="match status" value="1"/>
</dbReference>
<dbReference type="InterPro" id="IPR001969">
    <property type="entry name" value="Aspartic_peptidase_AS"/>
</dbReference>
<proteinExistence type="predicted"/>
<dbReference type="PROSITE" id="PS00141">
    <property type="entry name" value="ASP_PROTEASE"/>
    <property type="match status" value="1"/>
</dbReference>
<gene>
    <name evidence="11" type="ORF">Cfor_03129</name>
</gene>
<evidence type="ECO:0000256" key="1">
    <source>
        <dbReference type="ARBA" id="ARBA00012493"/>
    </source>
</evidence>
<dbReference type="InterPro" id="IPR041588">
    <property type="entry name" value="Integrase_H2C2"/>
</dbReference>
<dbReference type="Gene3D" id="3.30.70.270">
    <property type="match status" value="2"/>
</dbReference>
<name>A0A6L2PSV9_COPFO</name>
<dbReference type="FunFam" id="1.10.340.70:FF:000001">
    <property type="entry name" value="Retrovirus-related Pol polyprotein from transposon gypsy-like Protein"/>
    <property type="match status" value="1"/>
</dbReference>
<dbReference type="Gene3D" id="3.10.20.370">
    <property type="match status" value="1"/>
</dbReference>
<evidence type="ECO:0000256" key="3">
    <source>
        <dbReference type="ARBA" id="ARBA00022695"/>
    </source>
</evidence>
<protein>
    <recommendedName>
        <fullName evidence="1">RNA-directed DNA polymerase</fullName>
        <ecNumber evidence="1">2.7.7.49</ecNumber>
    </recommendedName>
</protein>
<dbReference type="InterPro" id="IPR012337">
    <property type="entry name" value="RNaseH-like_sf"/>
</dbReference>
<dbReference type="EMBL" id="BLKM01000451">
    <property type="protein sequence ID" value="GFG33708.1"/>
    <property type="molecule type" value="Genomic_DNA"/>
</dbReference>
<dbReference type="InterPro" id="IPR054465">
    <property type="entry name" value="Integrase_p58-like_C"/>
</dbReference>
<dbReference type="InterPro" id="IPR021109">
    <property type="entry name" value="Peptidase_aspartic_dom_sf"/>
</dbReference>
<dbReference type="Gene3D" id="3.30.420.10">
    <property type="entry name" value="Ribonuclease H-like superfamily/Ribonuclease H"/>
    <property type="match status" value="1"/>
</dbReference>
<dbReference type="InterPro" id="IPR000477">
    <property type="entry name" value="RT_dom"/>
</dbReference>
<evidence type="ECO:0000259" key="10">
    <source>
        <dbReference type="PROSITE" id="PS50994"/>
    </source>
</evidence>
<dbReference type="GO" id="GO:0042575">
    <property type="term" value="C:DNA polymerase complex"/>
    <property type="evidence" value="ECO:0007669"/>
    <property type="project" value="UniProtKB-ARBA"/>
</dbReference>
<dbReference type="Pfam" id="PF00078">
    <property type="entry name" value="RVT_1"/>
    <property type="match status" value="1"/>
</dbReference>
<feature type="non-terminal residue" evidence="11">
    <location>
        <position position="1"/>
    </location>
</feature>
<keyword evidence="12" id="KW-1185">Reference proteome</keyword>
<dbReference type="GO" id="GO:0006508">
    <property type="term" value="P:proteolysis"/>
    <property type="evidence" value="ECO:0007669"/>
    <property type="project" value="InterPro"/>
</dbReference>
<dbReference type="OrthoDB" id="6783748at2759"/>
<dbReference type="PANTHER" id="PTHR37984">
    <property type="entry name" value="PROTEIN CBG26694"/>
    <property type="match status" value="1"/>
</dbReference>
<dbReference type="EC" id="2.7.7.49" evidence="1"/>
<dbReference type="Pfam" id="PF17917">
    <property type="entry name" value="RT_RNaseH"/>
    <property type="match status" value="1"/>
</dbReference>
<feature type="domain" description="Reverse transcriptase" evidence="9">
    <location>
        <begin position="616"/>
        <end position="799"/>
    </location>
</feature>
<comment type="caution">
    <text evidence="11">The sequence shown here is derived from an EMBL/GenBank/DDBJ whole genome shotgun (WGS) entry which is preliminary data.</text>
</comment>
<evidence type="ECO:0000259" key="9">
    <source>
        <dbReference type="PROSITE" id="PS50878"/>
    </source>
</evidence>
<dbReference type="Gene3D" id="2.40.70.10">
    <property type="entry name" value="Acid Proteases"/>
    <property type="match status" value="1"/>
</dbReference>
<dbReference type="GO" id="GO:0003676">
    <property type="term" value="F:nucleic acid binding"/>
    <property type="evidence" value="ECO:0007669"/>
    <property type="project" value="InterPro"/>
</dbReference>
<dbReference type="Pfam" id="PF12259">
    <property type="entry name" value="Baculo_F"/>
    <property type="match status" value="1"/>
</dbReference>
<evidence type="ECO:0000256" key="4">
    <source>
        <dbReference type="ARBA" id="ARBA00022722"/>
    </source>
</evidence>
<dbReference type="SUPFAM" id="SSF56672">
    <property type="entry name" value="DNA/RNA polymerases"/>
    <property type="match status" value="1"/>
</dbReference>
<feature type="compositionally biased region" description="Polar residues" evidence="8">
    <location>
        <begin position="1553"/>
        <end position="1566"/>
    </location>
</feature>
<dbReference type="Proteomes" id="UP000502823">
    <property type="component" value="Unassembled WGS sequence"/>
</dbReference>
<dbReference type="InterPro" id="IPR036397">
    <property type="entry name" value="RNaseH_sf"/>
</dbReference>
<dbReference type="FunFam" id="3.30.70.270:FF:000020">
    <property type="entry name" value="Transposon Tf2-6 polyprotein-like Protein"/>
    <property type="match status" value="1"/>
</dbReference>
<organism evidence="11 12">
    <name type="scientific">Coptotermes formosanus</name>
    <name type="common">Formosan subterranean termite</name>
    <dbReference type="NCBI Taxonomy" id="36987"/>
    <lineage>
        <taxon>Eukaryota</taxon>
        <taxon>Metazoa</taxon>
        <taxon>Ecdysozoa</taxon>
        <taxon>Arthropoda</taxon>
        <taxon>Hexapoda</taxon>
        <taxon>Insecta</taxon>
        <taxon>Pterygota</taxon>
        <taxon>Neoptera</taxon>
        <taxon>Polyneoptera</taxon>
        <taxon>Dictyoptera</taxon>
        <taxon>Blattodea</taxon>
        <taxon>Blattoidea</taxon>
        <taxon>Termitoidae</taxon>
        <taxon>Rhinotermitidae</taxon>
        <taxon>Coptotermes</taxon>
    </lineage>
</organism>
<dbReference type="PANTHER" id="PTHR37984:SF5">
    <property type="entry name" value="PROTEIN NYNRIN-LIKE"/>
    <property type="match status" value="1"/>
</dbReference>
<keyword evidence="3" id="KW-0548">Nucleotidyltransferase</keyword>
<dbReference type="FunFam" id="3.30.420.10:FF:000032">
    <property type="entry name" value="Retrovirus-related Pol polyprotein from transposon 297-like Protein"/>
    <property type="match status" value="1"/>
</dbReference>
<dbReference type="InParanoid" id="A0A6L2PSV9"/>
<keyword evidence="4" id="KW-0540">Nuclease</keyword>
<dbReference type="InterPro" id="IPR043128">
    <property type="entry name" value="Rev_trsase/Diguanyl_cyclase"/>
</dbReference>
<dbReference type="SUPFAM" id="SSF50630">
    <property type="entry name" value="Acid proteases"/>
    <property type="match status" value="1"/>
</dbReference>
<dbReference type="Pfam" id="PF17921">
    <property type="entry name" value="Integrase_H2C2"/>
    <property type="match status" value="1"/>
</dbReference>
<dbReference type="InterPro" id="IPR043502">
    <property type="entry name" value="DNA/RNA_pol_sf"/>
</dbReference>
<evidence type="ECO:0000256" key="8">
    <source>
        <dbReference type="SAM" id="MobiDB-lite"/>
    </source>
</evidence>
<evidence type="ECO:0000256" key="7">
    <source>
        <dbReference type="ARBA" id="ARBA00022918"/>
    </source>
</evidence>
<dbReference type="PROSITE" id="PS50878">
    <property type="entry name" value="RT_POL"/>
    <property type="match status" value="1"/>
</dbReference>
<keyword evidence="2" id="KW-0808">Transferase</keyword>
<dbReference type="FunFam" id="3.10.20.370:FF:000001">
    <property type="entry name" value="Retrovirus-related Pol polyprotein from transposon 17.6-like protein"/>
    <property type="match status" value="1"/>
</dbReference>
<accession>A0A6L2PSV9</accession>
<evidence type="ECO:0000256" key="6">
    <source>
        <dbReference type="ARBA" id="ARBA00022801"/>
    </source>
</evidence>
<dbReference type="InterPro" id="IPR001584">
    <property type="entry name" value="Integrase_cat-core"/>
</dbReference>
<keyword evidence="5" id="KW-0255">Endonuclease</keyword>
<dbReference type="InterPro" id="IPR050951">
    <property type="entry name" value="Retrovirus_Pol_polyprotein"/>
</dbReference>
<dbReference type="CDD" id="cd01647">
    <property type="entry name" value="RT_LTR"/>
    <property type="match status" value="1"/>
</dbReference>
<dbReference type="GO" id="GO:0004190">
    <property type="term" value="F:aspartic-type endopeptidase activity"/>
    <property type="evidence" value="ECO:0007669"/>
    <property type="project" value="InterPro"/>
</dbReference>
<dbReference type="CDD" id="cd09274">
    <property type="entry name" value="RNase_HI_RT_Ty3"/>
    <property type="match status" value="1"/>
</dbReference>
<evidence type="ECO:0000256" key="2">
    <source>
        <dbReference type="ARBA" id="ARBA00022679"/>
    </source>
</evidence>
<dbReference type="InterPro" id="IPR022048">
    <property type="entry name" value="Envelope_fusion-like"/>
</dbReference>
<evidence type="ECO:0000313" key="12">
    <source>
        <dbReference type="Proteomes" id="UP000502823"/>
    </source>
</evidence>
<keyword evidence="6" id="KW-0378">Hydrolase</keyword>
<feature type="compositionally biased region" description="Basic and acidic residues" evidence="8">
    <location>
        <begin position="1465"/>
        <end position="1480"/>
    </location>
</feature>
<evidence type="ECO:0000256" key="5">
    <source>
        <dbReference type="ARBA" id="ARBA00022759"/>
    </source>
</evidence>
<reference evidence="12" key="1">
    <citation type="submission" date="2020-01" db="EMBL/GenBank/DDBJ databases">
        <title>Draft genome sequence of the Termite Coptotermes fromosanus.</title>
        <authorList>
            <person name="Itakura S."/>
            <person name="Yosikawa Y."/>
            <person name="Umezawa K."/>
        </authorList>
    </citation>
    <scope>NUCLEOTIDE SEQUENCE [LARGE SCALE GENOMIC DNA]</scope>
</reference>